<feature type="region of interest" description="Disordered" evidence="9">
    <location>
        <begin position="1"/>
        <end position="20"/>
    </location>
</feature>
<dbReference type="Pfam" id="PF05300">
    <property type="entry name" value="MIC19_MIC25"/>
    <property type="match status" value="1"/>
</dbReference>
<dbReference type="InterPro" id="IPR007964">
    <property type="entry name" value="MIC19/MIC25"/>
</dbReference>
<sequence length="587" mass="63587">MGGNSLSHFSHEDGEGGGVTFVKGIRLSDRVISRMKQSSQKVCPPLSQNGAPPSRLPETQAPTPVPAPSVEHLIPLLMPPPDPFTPPLPPPPPQEAPSTPPSVEPPPVKLAAPPPVKFHSLPPSSVEPEAPPPPPPPPPAVEPVVLPPPEPFNPPHTEPKTPSTPPVVEQVAKPFVLPPPVESSPAAAAPSEPLASSPPPVKPAPPPAEPAAPAPAVELIPVEPVIPPCPVDSAPVEAVVLPPQVEPVVPPAPAEEVPPAWLQLLIHHLHVNWFHLHFHLLQSQWQPPLPAPELTFNEPHPPCHCVELAIIPTDAPVSEPLAEPLVPPQPDPAPSEPAPPEPAPPEPAPAPEESTPTMSLSPVVEDEVPAVAAVPPPAAAAPVSPEVVEEELRQKIKEEMQRSLEEEINQKRQELQRQLEEMRAQAQAEAKAAAQAQVEEQVKKMLESEKAVYLENLTDSIMKERMKTEDEKLMVQLYWMELKAHQLEQREQELKKRGTLYKEHIAKLETKCTEFYKVTAESFQKGKEETHNRFARFNIQPVCGDLQSQILKCYKENTGKTLSCSSIASAYMQCVDNAKKNKLSTGG</sequence>
<name>A0AAJ7PVV9_LATCA</name>
<dbReference type="PANTHER" id="PTHR21588:SF23">
    <property type="entry name" value="MICOS COMPLEX SUBUNIT MIC19 ISOFORM X1"/>
    <property type="match status" value="1"/>
</dbReference>
<dbReference type="AlphaFoldDB" id="A0AAJ7PVV9"/>
<feature type="region of interest" description="Disordered" evidence="9">
    <location>
        <begin position="33"/>
        <end position="212"/>
    </location>
</feature>
<dbReference type="PROSITE" id="PS51808">
    <property type="entry name" value="CHCH"/>
    <property type="match status" value="1"/>
</dbReference>
<dbReference type="KEGG" id="lcf:108888520"/>
<evidence type="ECO:0000256" key="6">
    <source>
        <dbReference type="ARBA" id="ARBA00023288"/>
    </source>
</evidence>
<keyword evidence="3" id="KW-0496">Mitochondrion</keyword>
<feature type="coiled-coil region" evidence="8">
    <location>
        <begin position="394"/>
        <end position="439"/>
    </location>
</feature>
<dbReference type="RefSeq" id="XP_018540047.2">
    <property type="nucleotide sequence ID" value="XM_018684531.2"/>
</dbReference>
<evidence type="ECO:0000256" key="4">
    <source>
        <dbReference type="ARBA" id="ARBA00023136"/>
    </source>
</evidence>
<evidence type="ECO:0000256" key="1">
    <source>
        <dbReference type="ARBA" id="ARBA00022707"/>
    </source>
</evidence>
<evidence type="ECO:0000256" key="3">
    <source>
        <dbReference type="ARBA" id="ARBA00023128"/>
    </source>
</evidence>
<dbReference type="PRINTS" id="PR01218">
    <property type="entry name" value="PSTLEXTENSIN"/>
</dbReference>
<evidence type="ECO:0000256" key="9">
    <source>
        <dbReference type="SAM" id="MobiDB-lite"/>
    </source>
</evidence>
<gene>
    <name evidence="11" type="primary">LOC108888520</name>
</gene>
<feature type="region of interest" description="Disordered" evidence="9">
    <location>
        <begin position="318"/>
        <end position="360"/>
    </location>
</feature>
<accession>A0AAJ7PVV9</accession>
<dbReference type="InterPro" id="IPR003882">
    <property type="entry name" value="Pistil_extensin"/>
</dbReference>
<keyword evidence="5" id="KW-1015">Disulfide bond</keyword>
<proteinExistence type="predicted"/>
<feature type="compositionally biased region" description="Polar residues" evidence="9">
    <location>
        <begin position="35"/>
        <end position="51"/>
    </location>
</feature>
<feature type="compositionally biased region" description="Pro residues" evidence="9">
    <location>
        <begin position="77"/>
        <end position="116"/>
    </location>
</feature>
<keyword evidence="2" id="KW-0999">Mitochondrion inner membrane</keyword>
<evidence type="ECO:0000256" key="7">
    <source>
        <dbReference type="ARBA" id="ARBA00034476"/>
    </source>
</evidence>
<keyword evidence="6" id="KW-0449">Lipoprotein</keyword>
<evidence type="ECO:0000256" key="8">
    <source>
        <dbReference type="SAM" id="Coils"/>
    </source>
</evidence>
<organism evidence="10 11">
    <name type="scientific">Lates calcarifer</name>
    <name type="common">Barramundi</name>
    <name type="synonym">Holocentrus calcarifer</name>
    <dbReference type="NCBI Taxonomy" id="8187"/>
    <lineage>
        <taxon>Eukaryota</taxon>
        <taxon>Metazoa</taxon>
        <taxon>Chordata</taxon>
        <taxon>Craniata</taxon>
        <taxon>Vertebrata</taxon>
        <taxon>Euteleostomi</taxon>
        <taxon>Actinopterygii</taxon>
        <taxon>Neopterygii</taxon>
        <taxon>Teleostei</taxon>
        <taxon>Neoteleostei</taxon>
        <taxon>Acanthomorphata</taxon>
        <taxon>Carangaria</taxon>
        <taxon>Carangaria incertae sedis</taxon>
        <taxon>Centropomidae</taxon>
        <taxon>Lates</taxon>
    </lineage>
</organism>
<evidence type="ECO:0000256" key="2">
    <source>
        <dbReference type="ARBA" id="ARBA00022792"/>
    </source>
</evidence>
<dbReference type="GO" id="GO:0061617">
    <property type="term" value="C:MICOS complex"/>
    <property type="evidence" value="ECO:0007669"/>
    <property type="project" value="InterPro"/>
</dbReference>
<evidence type="ECO:0000313" key="10">
    <source>
        <dbReference type="Proteomes" id="UP000694890"/>
    </source>
</evidence>
<keyword evidence="8" id="KW-0175">Coiled coil</keyword>
<protein>
    <submittedName>
        <fullName evidence="11">LOW QUALITY PROTEIN: uncharacterized protein LOC108888520</fullName>
    </submittedName>
</protein>
<feature type="compositionally biased region" description="Pro residues" evidence="9">
    <location>
        <begin position="129"/>
        <end position="156"/>
    </location>
</feature>
<reference evidence="11" key="1">
    <citation type="submission" date="2025-08" db="UniProtKB">
        <authorList>
            <consortium name="RefSeq"/>
        </authorList>
    </citation>
    <scope>IDENTIFICATION</scope>
    <source>
        <tissue evidence="11">Brain</tissue>
    </source>
</reference>
<feature type="compositionally biased region" description="Pro residues" evidence="9">
    <location>
        <begin position="325"/>
        <end position="350"/>
    </location>
</feature>
<feature type="compositionally biased region" description="Low complexity" evidence="9">
    <location>
        <begin position="183"/>
        <end position="195"/>
    </location>
</feature>
<keyword evidence="1" id="KW-0519">Myristate</keyword>
<dbReference type="GO" id="GO:0007007">
    <property type="term" value="P:inner mitochondrial membrane organization"/>
    <property type="evidence" value="ECO:0007669"/>
    <property type="project" value="TreeGrafter"/>
</dbReference>
<evidence type="ECO:0000313" key="11">
    <source>
        <dbReference type="RefSeq" id="XP_018540047.2"/>
    </source>
</evidence>
<comment type="subcellular location">
    <subcellularLocation>
        <location evidence="7">Mitochondrion inner membrane</location>
        <topology evidence="7">Lipid-anchor</topology>
    </subcellularLocation>
</comment>
<dbReference type="Proteomes" id="UP000694890">
    <property type="component" value="Linkage group LG10"/>
</dbReference>
<dbReference type="PANTHER" id="PTHR21588">
    <property type="entry name" value="COILED-COIL-HELIX-COILED-COIL-HELIX DOMAIN CONTAINING 6"/>
    <property type="match status" value="1"/>
</dbReference>
<dbReference type="InterPro" id="IPR052632">
    <property type="entry name" value="MICOS_subunit_Mic19"/>
</dbReference>
<keyword evidence="4" id="KW-0472">Membrane</keyword>
<dbReference type="GeneID" id="108888520"/>
<evidence type="ECO:0000256" key="5">
    <source>
        <dbReference type="ARBA" id="ARBA00023157"/>
    </source>
</evidence>
<feature type="compositionally biased region" description="Pro residues" evidence="9">
    <location>
        <begin position="196"/>
        <end position="212"/>
    </location>
</feature>